<gene>
    <name evidence="3" type="ORF">H7J73_26695</name>
</gene>
<evidence type="ECO:0000259" key="2">
    <source>
        <dbReference type="Pfam" id="PF00582"/>
    </source>
</evidence>
<dbReference type="Gene3D" id="3.40.50.620">
    <property type="entry name" value="HUPs"/>
    <property type="match status" value="2"/>
</dbReference>
<dbReference type="PRINTS" id="PR01438">
    <property type="entry name" value="UNVRSLSTRESS"/>
</dbReference>
<dbReference type="SUPFAM" id="SSF52402">
    <property type="entry name" value="Adenine nucleotide alpha hydrolases-like"/>
    <property type="match status" value="2"/>
</dbReference>
<dbReference type="PANTHER" id="PTHR46268">
    <property type="entry name" value="STRESS RESPONSE PROTEIN NHAX"/>
    <property type="match status" value="1"/>
</dbReference>
<organism evidence="3 4">
    <name type="scientific">Mycolicibacterium komossense</name>
    <dbReference type="NCBI Taxonomy" id="1779"/>
    <lineage>
        <taxon>Bacteria</taxon>
        <taxon>Bacillati</taxon>
        <taxon>Actinomycetota</taxon>
        <taxon>Actinomycetes</taxon>
        <taxon>Mycobacteriales</taxon>
        <taxon>Mycobacteriaceae</taxon>
        <taxon>Mycolicibacterium</taxon>
    </lineage>
</organism>
<dbReference type="Pfam" id="PF00582">
    <property type="entry name" value="Usp"/>
    <property type="match status" value="1"/>
</dbReference>
<evidence type="ECO:0000313" key="4">
    <source>
        <dbReference type="Proteomes" id="UP001526201"/>
    </source>
</evidence>
<protein>
    <submittedName>
        <fullName evidence="3">Universal stress protein</fullName>
    </submittedName>
</protein>
<dbReference type="InterPro" id="IPR006016">
    <property type="entry name" value="UspA"/>
</dbReference>
<sequence length="272" mass="29018">MIDSPPDPVVVGIDGSEAAINAARWATVEAIQRNVPLRLVCTVPTDGGLLGTDGSVLEYRRHASEALRAASAAATETDQPVKIETEILYGNPSAVLVEESRTAAMVCVGSTGISAFSSRFLGSTATDLAEQALCPVAIIRAPRRSPPSPTDFIVVAVDDSAADDKVVAFALSEAALRHAPILAVGVWSEDFGDTPYDELDRRVQVWADQNPGQRIYPVTTRATVKRFLAENTDESVQLAIINSRDAHQVAAIIGPRRHPIVSHAFCSVLVVR</sequence>
<evidence type="ECO:0000256" key="1">
    <source>
        <dbReference type="ARBA" id="ARBA00008791"/>
    </source>
</evidence>
<comment type="similarity">
    <text evidence="1">Belongs to the universal stress protein A family.</text>
</comment>
<feature type="domain" description="UspA" evidence="2">
    <location>
        <begin position="8"/>
        <end position="140"/>
    </location>
</feature>
<dbReference type="EMBL" id="JACKTY010000045">
    <property type="protein sequence ID" value="MCV7229603.1"/>
    <property type="molecule type" value="Genomic_DNA"/>
</dbReference>
<dbReference type="Proteomes" id="UP001526201">
    <property type="component" value="Unassembled WGS sequence"/>
</dbReference>
<proteinExistence type="inferred from homology"/>
<keyword evidence="4" id="KW-1185">Reference proteome</keyword>
<comment type="caution">
    <text evidence="3">The sequence shown here is derived from an EMBL/GenBank/DDBJ whole genome shotgun (WGS) entry which is preliminary data.</text>
</comment>
<dbReference type="InterPro" id="IPR014729">
    <property type="entry name" value="Rossmann-like_a/b/a_fold"/>
</dbReference>
<evidence type="ECO:0000313" key="3">
    <source>
        <dbReference type="EMBL" id="MCV7229603.1"/>
    </source>
</evidence>
<dbReference type="PANTHER" id="PTHR46268:SF6">
    <property type="entry name" value="UNIVERSAL STRESS PROTEIN UP12"/>
    <property type="match status" value="1"/>
</dbReference>
<name>A0ABT3CJD1_9MYCO</name>
<reference evidence="3 4" key="1">
    <citation type="journal article" date="2022" name="BMC Genomics">
        <title>Comparative genome analysis of mycobacteria focusing on tRNA and non-coding RNA.</title>
        <authorList>
            <person name="Behra P.R.K."/>
            <person name="Pettersson B.M.F."/>
            <person name="Ramesh M."/>
            <person name="Das S."/>
            <person name="Dasgupta S."/>
            <person name="Kirsebom L.A."/>
        </authorList>
    </citation>
    <scope>NUCLEOTIDE SEQUENCE [LARGE SCALE GENOMIC DNA]</scope>
    <source>
        <strain evidence="3 4">DSM 44078</strain>
    </source>
</reference>
<accession>A0ABT3CJD1</accession>
<dbReference type="InterPro" id="IPR006015">
    <property type="entry name" value="Universal_stress_UspA"/>
</dbReference>